<gene>
    <name evidence="1" type="ORF">SAMN04488006_1980</name>
</gene>
<name>A0A1I6QP81_9FLAO</name>
<protein>
    <submittedName>
        <fullName evidence="1">Predicted DNA-binding protein, MmcQ/YjbR family</fullName>
    </submittedName>
</protein>
<evidence type="ECO:0000313" key="2">
    <source>
        <dbReference type="Proteomes" id="UP000199312"/>
    </source>
</evidence>
<dbReference type="AlphaFoldDB" id="A0A1I6QP81"/>
<dbReference type="InterPro" id="IPR058532">
    <property type="entry name" value="YjbR/MT2646/Rv2570-like"/>
</dbReference>
<accession>A0A1I6QP81</accession>
<organism evidence="1 2">
    <name type="scientific">Lutibacter maritimus</name>
    <dbReference type="NCBI Taxonomy" id="593133"/>
    <lineage>
        <taxon>Bacteria</taxon>
        <taxon>Pseudomonadati</taxon>
        <taxon>Bacteroidota</taxon>
        <taxon>Flavobacteriia</taxon>
        <taxon>Flavobacteriales</taxon>
        <taxon>Flavobacteriaceae</taxon>
        <taxon>Lutibacter</taxon>
    </lineage>
</organism>
<dbReference type="InterPro" id="IPR038056">
    <property type="entry name" value="YjbR-like_sf"/>
</dbReference>
<dbReference type="Gene3D" id="3.90.1150.30">
    <property type="match status" value="1"/>
</dbReference>
<dbReference type="Proteomes" id="UP000199312">
    <property type="component" value="Unassembled WGS sequence"/>
</dbReference>
<sequence length="132" mass="15263">MELQATCLLFKILKMNIEEFREYCLSKKHVTECFPFDEQTLVFKVAGKMFALSGLEKHPSTVNLKCDPEKAIELRDAHHDIIEGFHMSKKHWNTIIIEGGLSNLFIKELIDHSYNLVVQGLTKKLQKELGFI</sequence>
<keyword evidence="2" id="KW-1185">Reference proteome</keyword>
<keyword evidence="1" id="KW-0238">DNA-binding</keyword>
<dbReference type="InterPro" id="IPR007351">
    <property type="entry name" value="YjbR"/>
</dbReference>
<dbReference type="STRING" id="593133.SAMN04488006_1980"/>
<dbReference type="EMBL" id="FOZP01000004">
    <property type="protein sequence ID" value="SFS54281.1"/>
    <property type="molecule type" value="Genomic_DNA"/>
</dbReference>
<dbReference type="Pfam" id="PF04237">
    <property type="entry name" value="YjbR"/>
    <property type="match status" value="1"/>
</dbReference>
<reference evidence="2" key="1">
    <citation type="submission" date="2016-10" db="EMBL/GenBank/DDBJ databases">
        <authorList>
            <person name="Varghese N."/>
            <person name="Submissions S."/>
        </authorList>
    </citation>
    <scope>NUCLEOTIDE SEQUENCE [LARGE SCALE GENOMIC DNA]</scope>
    <source>
        <strain evidence="2">DSM 24450</strain>
    </source>
</reference>
<dbReference type="PANTHER" id="PTHR35145">
    <property type="entry name" value="CYTOPLASMIC PROTEIN-RELATED"/>
    <property type="match status" value="1"/>
</dbReference>
<proteinExistence type="predicted"/>
<dbReference type="PANTHER" id="PTHR35145:SF1">
    <property type="entry name" value="CYTOPLASMIC PROTEIN"/>
    <property type="match status" value="1"/>
</dbReference>
<dbReference type="SUPFAM" id="SSF142906">
    <property type="entry name" value="YjbR-like"/>
    <property type="match status" value="1"/>
</dbReference>
<evidence type="ECO:0000313" key="1">
    <source>
        <dbReference type="EMBL" id="SFS54281.1"/>
    </source>
</evidence>
<dbReference type="GO" id="GO:0003677">
    <property type="term" value="F:DNA binding"/>
    <property type="evidence" value="ECO:0007669"/>
    <property type="project" value="UniProtKB-KW"/>
</dbReference>